<keyword evidence="4" id="KW-1185">Reference proteome</keyword>
<keyword evidence="2" id="KW-1133">Transmembrane helix</keyword>
<organism evidence="3 4">
    <name type="scientific">Reticulomyxa filosa</name>
    <dbReference type="NCBI Taxonomy" id="46433"/>
    <lineage>
        <taxon>Eukaryota</taxon>
        <taxon>Sar</taxon>
        <taxon>Rhizaria</taxon>
        <taxon>Retaria</taxon>
        <taxon>Foraminifera</taxon>
        <taxon>Monothalamids</taxon>
        <taxon>Reticulomyxidae</taxon>
        <taxon>Reticulomyxa</taxon>
    </lineage>
</organism>
<keyword evidence="3" id="KW-0030">Aminoacyl-tRNA synthetase</keyword>
<keyword evidence="2" id="KW-0472">Membrane</keyword>
<dbReference type="OrthoDB" id="1931232at2759"/>
<dbReference type="EMBL" id="ASPP01023483">
    <property type="protein sequence ID" value="ETO10420.1"/>
    <property type="molecule type" value="Genomic_DNA"/>
</dbReference>
<comment type="caution">
    <text evidence="3">The sequence shown here is derived from an EMBL/GenBank/DDBJ whole genome shotgun (WGS) entry which is preliminary data.</text>
</comment>
<dbReference type="SUPFAM" id="SSF50249">
    <property type="entry name" value="Nucleic acid-binding proteins"/>
    <property type="match status" value="1"/>
</dbReference>
<gene>
    <name evidence="3" type="ORF">RFI_26957</name>
</gene>
<evidence type="ECO:0000313" key="3">
    <source>
        <dbReference type="EMBL" id="ETO10420.1"/>
    </source>
</evidence>
<sequence>MTPIVLDFSNTISVDMKELMYSHSNVVFRGIKEGLYVRRNSWRSYVQGIVYTLNHKNLANKISFSNLQAVVVHKGQLRRFGEHKKSYSQYQEEKSEIDAITGWKTDPISKLPIDPSTGKTMSKTEYKKRMKQAAQNEQKTKKLKEKEEEHDKTLEQKLRSAVTITEDQSLPKANRITVDECFQNPDRYADQRIELCGYVFFCFFFGMTLPISSFFFFLKQQKQRMFVDLRDGTGIPPRIQCVFEGDLVELQIPFFLKKKKKFEINIILELDCLEASIVIRGKAVKRETNEKDARPIEVLVDYYEVIGGSSPDVESIVNKDANPQVLYDQRHWIIRSERTALTLKMRCYVTQAFRQVGFFLCIPLAKYT</sequence>
<feature type="region of interest" description="Disordered" evidence="1">
    <location>
        <begin position="131"/>
        <end position="154"/>
    </location>
</feature>
<keyword evidence="3" id="KW-0436">Ligase</keyword>
<dbReference type="Gene3D" id="2.40.50.140">
    <property type="entry name" value="Nucleic acid-binding proteins"/>
    <property type="match status" value="1"/>
</dbReference>
<feature type="transmembrane region" description="Helical" evidence="2">
    <location>
        <begin position="197"/>
        <end position="218"/>
    </location>
</feature>
<accession>X6MBL6</accession>
<reference evidence="3 4" key="1">
    <citation type="journal article" date="2013" name="Curr. Biol.">
        <title>The Genome of the Foraminiferan Reticulomyxa filosa.</title>
        <authorList>
            <person name="Glockner G."/>
            <person name="Hulsmann N."/>
            <person name="Schleicher M."/>
            <person name="Noegel A.A."/>
            <person name="Eichinger L."/>
            <person name="Gallinger C."/>
            <person name="Pawlowski J."/>
            <person name="Sierra R."/>
            <person name="Euteneuer U."/>
            <person name="Pillet L."/>
            <person name="Moustafa A."/>
            <person name="Platzer M."/>
            <person name="Groth M."/>
            <person name="Szafranski K."/>
            <person name="Schliwa M."/>
        </authorList>
    </citation>
    <scope>NUCLEOTIDE SEQUENCE [LARGE SCALE GENOMIC DNA]</scope>
</reference>
<dbReference type="GO" id="GO:0004812">
    <property type="term" value="F:aminoacyl-tRNA ligase activity"/>
    <property type="evidence" value="ECO:0007669"/>
    <property type="project" value="UniProtKB-KW"/>
</dbReference>
<keyword evidence="2" id="KW-0812">Transmembrane</keyword>
<dbReference type="Proteomes" id="UP000023152">
    <property type="component" value="Unassembled WGS sequence"/>
</dbReference>
<evidence type="ECO:0000313" key="4">
    <source>
        <dbReference type="Proteomes" id="UP000023152"/>
    </source>
</evidence>
<dbReference type="InterPro" id="IPR012340">
    <property type="entry name" value="NA-bd_OB-fold"/>
</dbReference>
<name>X6MBL6_RETFI</name>
<proteinExistence type="predicted"/>
<dbReference type="AlphaFoldDB" id="X6MBL6"/>
<protein>
    <submittedName>
        <fullName evidence="3">Cytoplasmic asparaginyl-tRNA synthetase</fullName>
    </submittedName>
</protein>
<feature type="compositionally biased region" description="Basic and acidic residues" evidence="1">
    <location>
        <begin position="138"/>
        <end position="154"/>
    </location>
</feature>
<evidence type="ECO:0000256" key="2">
    <source>
        <dbReference type="SAM" id="Phobius"/>
    </source>
</evidence>
<evidence type="ECO:0000256" key="1">
    <source>
        <dbReference type="SAM" id="MobiDB-lite"/>
    </source>
</evidence>